<name>A0A9Q1IEL2_SYNKA</name>
<dbReference type="Proteomes" id="UP001152622">
    <property type="component" value="Chromosome 18"/>
</dbReference>
<dbReference type="AlphaFoldDB" id="A0A9Q1IEL2"/>
<dbReference type="EMBL" id="JAINUF010000018">
    <property type="protein sequence ID" value="KAJ8337710.1"/>
    <property type="molecule type" value="Genomic_DNA"/>
</dbReference>
<dbReference type="OrthoDB" id="1607513at2759"/>
<protein>
    <submittedName>
        <fullName evidence="1">Uncharacterized protein</fullName>
    </submittedName>
</protein>
<comment type="caution">
    <text evidence="1">The sequence shown here is derived from an EMBL/GenBank/DDBJ whole genome shotgun (WGS) entry which is preliminary data.</text>
</comment>
<evidence type="ECO:0000313" key="1">
    <source>
        <dbReference type="EMBL" id="KAJ8337710.1"/>
    </source>
</evidence>
<reference evidence="1" key="1">
    <citation type="journal article" date="2023" name="Science">
        <title>Genome structures resolve the early diversification of teleost fishes.</title>
        <authorList>
            <person name="Parey E."/>
            <person name="Louis A."/>
            <person name="Montfort J."/>
            <person name="Bouchez O."/>
            <person name="Roques C."/>
            <person name="Iampietro C."/>
            <person name="Lluch J."/>
            <person name="Castinel A."/>
            <person name="Donnadieu C."/>
            <person name="Desvignes T."/>
            <person name="Floi Bucao C."/>
            <person name="Jouanno E."/>
            <person name="Wen M."/>
            <person name="Mejri S."/>
            <person name="Dirks R."/>
            <person name="Jansen H."/>
            <person name="Henkel C."/>
            <person name="Chen W.J."/>
            <person name="Zahm M."/>
            <person name="Cabau C."/>
            <person name="Klopp C."/>
            <person name="Thompson A.W."/>
            <person name="Robinson-Rechavi M."/>
            <person name="Braasch I."/>
            <person name="Lecointre G."/>
            <person name="Bobe J."/>
            <person name="Postlethwait J.H."/>
            <person name="Berthelot C."/>
            <person name="Roest Crollius H."/>
            <person name="Guiguen Y."/>
        </authorList>
    </citation>
    <scope>NUCLEOTIDE SEQUENCE</scope>
    <source>
        <strain evidence="1">WJC10195</strain>
    </source>
</reference>
<evidence type="ECO:0000313" key="2">
    <source>
        <dbReference type="Proteomes" id="UP001152622"/>
    </source>
</evidence>
<proteinExistence type="predicted"/>
<sequence>MASAEPEATLDNLVVKKSSTSLVLDYFGFETTDVQQKKVLRKACRGTVRHITLFATVTPYEKGSRKDREDTEVLESINNALHSLQEFTDALSGEAYASVSYLKPVLHLLRTSTLAENDEDADLTKAIKPRALGYMEDNTATQPHRSFWTSLCSLIQDS</sequence>
<accession>A0A9Q1IEL2</accession>
<organism evidence="1 2">
    <name type="scientific">Synaphobranchus kaupii</name>
    <name type="common">Kaup's arrowtooth eel</name>
    <dbReference type="NCBI Taxonomy" id="118154"/>
    <lineage>
        <taxon>Eukaryota</taxon>
        <taxon>Metazoa</taxon>
        <taxon>Chordata</taxon>
        <taxon>Craniata</taxon>
        <taxon>Vertebrata</taxon>
        <taxon>Euteleostomi</taxon>
        <taxon>Actinopterygii</taxon>
        <taxon>Neopterygii</taxon>
        <taxon>Teleostei</taxon>
        <taxon>Anguilliformes</taxon>
        <taxon>Synaphobranchidae</taxon>
        <taxon>Synaphobranchus</taxon>
    </lineage>
</organism>
<keyword evidence="2" id="KW-1185">Reference proteome</keyword>
<gene>
    <name evidence="1" type="ORF">SKAU_G00366760</name>
</gene>